<evidence type="ECO:0000313" key="1">
    <source>
        <dbReference type="EMBL" id="EZA49294.1"/>
    </source>
</evidence>
<sequence length="123" mass="14702">MKLEFSQWWLKIRTLVRDKLNENLVLIGGAYSASCIINKFHPYHLSLHQALHGMDFVNRVEFCQWAQQQIRINDSSFDTVLFTDEATFTNHGNVNLHNMHFWAVENPHWLRQIEHQRQWSLNV</sequence>
<proteinExistence type="predicted"/>
<dbReference type="GO" id="GO:0003676">
    <property type="term" value="F:nucleic acid binding"/>
    <property type="evidence" value="ECO:0007669"/>
    <property type="project" value="InterPro"/>
</dbReference>
<dbReference type="InterPro" id="IPR036397">
    <property type="entry name" value="RNaseH_sf"/>
</dbReference>
<accession>A0A026W2N5</accession>
<dbReference type="EMBL" id="KK107525">
    <property type="protein sequence ID" value="EZA49294.1"/>
    <property type="molecule type" value="Genomic_DNA"/>
</dbReference>
<reference evidence="1 2" key="1">
    <citation type="journal article" date="2014" name="Curr. Biol.">
        <title>The genome of the clonal raider ant Cerapachys biroi.</title>
        <authorList>
            <person name="Oxley P.R."/>
            <person name="Ji L."/>
            <person name="Fetter-Pruneda I."/>
            <person name="McKenzie S.K."/>
            <person name="Li C."/>
            <person name="Hu H."/>
            <person name="Zhang G."/>
            <person name="Kronauer D.J."/>
        </authorList>
    </citation>
    <scope>NUCLEOTIDE SEQUENCE [LARGE SCALE GENOMIC DNA]</scope>
</reference>
<dbReference type="Proteomes" id="UP000053097">
    <property type="component" value="Unassembled WGS sequence"/>
</dbReference>
<organism evidence="1 2">
    <name type="scientific">Ooceraea biroi</name>
    <name type="common">Clonal raider ant</name>
    <name type="synonym">Cerapachys biroi</name>
    <dbReference type="NCBI Taxonomy" id="2015173"/>
    <lineage>
        <taxon>Eukaryota</taxon>
        <taxon>Metazoa</taxon>
        <taxon>Ecdysozoa</taxon>
        <taxon>Arthropoda</taxon>
        <taxon>Hexapoda</taxon>
        <taxon>Insecta</taxon>
        <taxon>Pterygota</taxon>
        <taxon>Neoptera</taxon>
        <taxon>Endopterygota</taxon>
        <taxon>Hymenoptera</taxon>
        <taxon>Apocrita</taxon>
        <taxon>Aculeata</taxon>
        <taxon>Formicoidea</taxon>
        <taxon>Formicidae</taxon>
        <taxon>Dorylinae</taxon>
        <taxon>Ooceraea</taxon>
    </lineage>
</organism>
<gene>
    <name evidence="1" type="ORF">X777_12319</name>
</gene>
<dbReference type="OrthoDB" id="7697359at2759"/>
<dbReference type="Gene3D" id="3.30.420.10">
    <property type="entry name" value="Ribonuclease H-like superfamily/Ribonuclease H"/>
    <property type="match status" value="1"/>
</dbReference>
<dbReference type="AlphaFoldDB" id="A0A026W2N5"/>
<dbReference type="PANTHER" id="PTHR47326">
    <property type="entry name" value="TRANSPOSABLE ELEMENT TC3 TRANSPOSASE-LIKE PROTEIN"/>
    <property type="match status" value="1"/>
</dbReference>
<name>A0A026W2N5_OOCBI</name>
<protein>
    <submittedName>
        <fullName evidence="1">Uncharacterized protein</fullName>
    </submittedName>
</protein>
<dbReference type="PANTHER" id="PTHR47326:SF1">
    <property type="entry name" value="HTH PSQ-TYPE DOMAIN-CONTAINING PROTEIN"/>
    <property type="match status" value="1"/>
</dbReference>
<evidence type="ECO:0000313" key="2">
    <source>
        <dbReference type="Proteomes" id="UP000053097"/>
    </source>
</evidence>
<keyword evidence="2" id="KW-1185">Reference proteome</keyword>